<dbReference type="OrthoDB" id="9771725at2"/>
<dbReference type="PANTHER" id="PTHR33371:SF4">
    <property type="entry name" value="INTERMEMBRANE PHOSPHOLIPID TRANSPORT SYSTEM BINDING PROTEIN MLAD"/>
    <property type="match status" value="1"/>
</dbReference>
<evidence type="ECO:0000256" key="1">
    <source>
        <dbReference type="SAM" id="Phobius"/>
    </source>
</evidence>
<keyword evidence="1" id="KW-0472">Membrane</keyword>
<sequence length="372" mass="40557">MELHSQKYKVRLGLFVAGGLVLFVLAIFFIGKQKNFFNPVFKLTSTFSNVAGLQVGNNIRFSGINVGTVGNIIIINDTTVRVDMMIKTDVWQFIKSDCKVTLGSDGIIGDKLLIILPGSSVAPLAKEGQRLESIQTIEKSAIMARLDATTANVEDISQQISDITGQINTGKGTLNALIRDSILAANFNQTIANLNMFSRGLIGSDVVMASLKVTALNTEDISHQLALVMNRLNKGDGTLGQLIQDSTIVDDLKQTLANFKKSSQGLTGTDSIMAKLNVTAGNAEIISQQLTKTMHDINKGNGTLGRLIRDSTFADNLNQTMINLRKSSKGLDENMNAVKHNFLFRGYFKRKAKEAAKKEKELIELKSSSLKD</sequence>
<keyword evidence="1" id="KW-1133">Transmembrane helix</keyword>
<evidence type="ECO:0000313" key="3">
    <source>
        <dbReference type="EMBL" id="SDD11581.1"/>
    </source>
</evidence>
<dbReference type="EMBL" id="FMYP01000086">
    <property type="protein sequence ID" value="SDD11581.1"/>
    <property type="molecule type" value="Genomic_DNA"/>
</dbReference>
<dbReference type="InterPro" id="IPR052336">
    <property type="entry name" value="MlaD_Phospholipid_Transporter"/>
</dbReference>
<keyword evidence="4" id="KW-1185">Reference proteome</keyword>
<name>A0A1G6S4F2_9BACT</name>
<dbReference type="InterPro" id="IPR003399">
    <property type="entry name" value="Mce/MlaD"/>
</dbReference>
<reference evidence="3 4" key="1">
    <citation type="submission" date="2016-09" db="EMBL/GenBank/DDBJ databases">
        <authorList>
            <person name="Capua I."/>
            <person name="De Benedictis P."/>
            <person name="Joannis T."/>
            <person name="Lombin L.H."/>
            <person name="Cattoli G."/>
        </authorList>
    </citation>
    <scope>NUCLEOTIDE SEQUENCE [LARGE SCALE GENOMIC DNA]</scope>
    <source>
        <strain evidence="3 4">A7P-90m</strain>
    </source>
</reference>
<feature type="transmembrane region" description="Helical" evidence="1">
    <location>
        <begin position="12"/>
        <end position="31"/>
    </location>
</feature>
<evidence type="ECO:0000259" key="2">
    <source>
        <dbReference type="Pfam" id="PF02470"/>
    </source>
</evidence>
<dbReference type="AlphaFoldDB" id="A0A1G6S4F2"/>
<keyword evidence="1" id="KW-0812">Transmembrane</keyword>
<organism evidence="3 4">
    <name type="scientific">Williamwhitmania taraxaci</name>
    <dbReference type="NCBI Taxonomy" id="1640674"/>
    <lineage>
        <taxon>Bacteria</taxon>
        <taxon>Pseudomonadati</taxon>
        <taxon>Bacteroidota</taxon>
        <taxon>Bacteroidia</taxon>
        <taxon>Bacteroidales</taxon>
        <taxon>Williamwhitmaniaceae</taxon>
        <taxon>Williamwhitmania</taxon>
    </lineage>
</organism>
<dbReference type="STRING" id="1640674.SAMN05216323_108616"/>
<dbReference type="PANTHER" id="PTHR33371">
    <property type="entry name" value="INTERMEMBRANE PHOSPHOLIPID TRANSPORT SYSTEM BINDING PROTEIN MLAD-RELATED"/>
    <property type="match status" value="1"/>
</dbReference>
<evidence type="ECO:0000313" key="4">
    <source>
        <dbReference type="Proteomes" id="UP000199452"/>
    </source>
</evidence>
<protein>
    <submittedName>
        <fullName evidence="3">Phospholipid/cholesterol/gamma-HCH transport system substrate-binding protein</fullName>
    </submittedName>
</protein>
<dbReference type="Proteomes" id="UP000199452">
    <property type="component" value="Unassembled WGS sequence"/>
</dbReference>
<gene>
    <name evidence="3" type="ORF">SAMN05216323_108616</name>
</gene>
<dbReference type="RefSeq" id="WP_092440718.1">
    <property type="nucleotide sequence ID" value="NZ_FMYP01000086.1"/>
</dbReference>
<dbReference type="Pfam" id="PF02470">
    <property type="entry name" value="MlaD"/>
    <property type="match status" value="1"/>
</dbReference>
<proteinExistence type="predicted"/>
<accession>A0A1G6S4F2</accession>
<feature type="domain" description="Mce/MlaD" evidence="2">
    <location>
        <begin position="43"/>
        <end position="118"/>
    </location>
</feature>